<organism evidence="2 3">
    <name type="scientific">Streptomyces graminofaciens</name>
    <dbReference type="NCBI Taxonomy" id="68212"/>
    <lineage>
        <taxon>Bacteria</taxon>
        <taxon>Bacillati</taxon>
        <taxon>Actinomycetota</taxon>
        <taxon>Actinomycetes</taxon>
        <taxon>Kitasatosporales</taxon>
        <taxon>Streptomycetaceae</taxon>
        <taxon>Streptomyces</taxon>
    </lineage>
</organism>
<dbReference type="Proteomes" id="UP001321542">
    <property type="component" value="Chromosome"/>
</dbReference>
<name>A0ABM8HLM5_9ACTN</name>
<reference evidence="2 3" key="1">
    <citation type="journal article" date="2010" name="ChemBioChem">
        <title>Cloning and characterization of the biosynthetic gene cluster of 16-membered macrolide antibiotic FD-891: involvement of a dual functional cytochrome P450 monooxygenase catalyzing epoxidation and hydroxylation.</title>
        <authorList>
            <person name="Kudo F."/>
            <person name="Motegi A."/>
            <person name="Mizoue K."/>
            <person name="Eguchi T."/>
        </authorList>
    </citation>
    <scope>NUCLEOTIDE SEQUENCE [LARGE SCALE GENOMIC DNA]</scope>
    <source>
        <strain evidence="2 3">A-8890</strain>
    </source>
</reference>
<dbReference type="RefSeq" id="WP_286255011.1">
    <property type="nucleotide sequence ID" value="NZ_AP018448.1"/>
</dbReference>
<keyword evidence="3" id="KW-1185">Reference proteome</keyword>
<accession>A0ABM8HLM5</accession>
<feature type="signal peptide" evidence="1">
    <location>
        <begin position="1"/>
        <end position="26"/>
    </location>
</feature>
<evidence type="ECO:0000313" key="3">
    <source>
        <dbReference type="Proteomes" id="UP001321542"/>
    </source>
</evidence>
<dbReference type="EMBL" id="AP018448">
    <property type="protein sequence ID" value="BBC34939.1"/>
    <property type="molecule type" value="Genomic_DNA"/>
</dbReference>
<sequence>MSSKYSRRLRVALVALAVTVTGLAVAGPAAAAAPHTTASSQVATATETAIPIDFVDLPTKPLAADAKQHTIQIAYRNDSGADRTVAPQLLVESPDEGPFLTPSDIKVERRTASGCWETVQLGTQTGTLFTDLSTAQRTLHKSETLTQAYRITVTNPEARGTVHPRVALY</sequence>
<proteinExistence type="predicted"/>
<keyword evidence="1" id="KW-0732">Signal</keyword>
<protein>
    <submittedName>
        <fullName evidence="2">Uncharacterized protein</fullName>
    </submittedName>
</protein>
<gene>
    <name evidence="2" type="ORF">SGFS_062330</name>
</gene>
<reference evidence="2 3" key="2">
    <citation type="journal article" date="2023" name="ChemBioChem">
        <title>Acyltransferase Domain Exchange between Two Independent Type I Polyketide Synthases in the Same Producer Strain of Macrolide Antibiotics.</title>
        <authorList>
            <person name="Kudo F."/>
            <person name="Kishikawa K."/>
            <person name="Tsuboi K."/>
            <person name="Kido T."/>
            <person name="Usui T."/>
            <person name="Hashimoto J."/>
            <person name="Shin-Ya K."/>
            <person name="Miyanaga A."/>
            <person name="Eguchi T."/>
        </authorList>
    </citation>
    <scope>NUCLEOTIDE SEQUENCE [LARGE SCALE GENOMIC DNA]</scope>
    <source>
        <strain evidence="2 3">A-8890</strain>
    </source>
</reference>
<feature type="chain" id="PRO_5045397180" evidence="1">
    <location>
        <begin position="27"/>
        <end position="169"/>
    </location>
</feature>
<evidence type="ECO:0000256" key="1">
    <source>
        <dbReference type="SAM" id="SignalP"/>
    </source>
</evidence>
<evidence type="ECO:0000313" key="2">
    <source>
        <dbReference type="EMBL" id="BBC34939.1"/>
    </source>
</evidence>